<gene>
    <name evidence="2" type="ORF">kpv52_09</name>
</gene>
<keyword evidence="1" id="KW-0812">Transmembrane</keyword>
<proteinExistence type="predicted"/>
<feature type="transmembrane region" description="Helical" evidence="1">
    <location>
        <begin position="32"/>
        <end position="53"/>
    </location>
</feature>
<evidence type="ECO:0000313" key="3">
    <source>
        <dbReference type="Proteomes" id="UP000222016"/>
    </source>
</evidence>
<evidence type="ECO:0000313" key="2">
    <source>
        <dbReference type="EMBL" id="AOZ65353.1"/>
    </source>
</evidence>
<reference evidence="2 3" key="1">
    <citation type="submission" date="2016-05" db="EMBL/GenBank/DDBJ databases">
        <title>Complete genome sequence of bacteriophage vB_KpnM_KpV52 lytic for Klebsiella pneumoniae.</title>
        <authorList>
            <person name="Komisarova E.V."/>
            <person name="Krasilnikova V.M."/>
            <person name="Kislichkina A.A."/>
            <person name="Myakinina V.P."/>
            <person name="Volozhantsev N.V."/>
        </authorList>
    </citation>
    <scope>NUCLEOTIDE SEQUENCE [LARGE SCALE GENOMIC DNA]</scope>
</reference>
<keyword evidence="1" id="KW-0472">Membrane</keyword>
<evidence type="ECO:0000256" key="1">
    <source>
        <dbReference type="SAM" id="Phobius"/>
    </source>
</evidence>
<accession>A0A1I9SES6</accession>
<organism evidence="2 3">
    <name type="scientific">Klebsiella phage vB_KpnM_KpV52</name>
    <dbReference type="NCBI Taxonomy" id="1912321"/>
    <lineage>
        <taxon>Viruses</taxon>
        <taxon>Duplodnaviria</taxon>
        <taxon>Heunggongvirae</taxon>
        <taxon>Uroviricota</taxon>
        <taxon>Caudoviricetes</taxon>
        <taxon>Jameshumphriesvirinae</taxon>
        <taxon>Sircambvirus</taxon>
        <taxon>Sircambvirus KpV52</taxon>
        <taxon>Jedunavirus KpV80</taxon>
    </lineage>
</organism>
<sequence>MGIVKGVLIILLAGWVILATIAALPLELEYKWQAWAIVAFGPVAVFAGLWEVVSRVFRGRGK</sequence>
<feature type="transmembrane region" description="Helical" evidence="1">
    <location>
        <begin position="7"/>
        <end position="26"/>
    </location>
</feature>
<keyword evidence="1" id="KW-1133">Transmembrane helix</keyword>
<dbReference type="OrthoDB" id="36297at10239"/>
<name>A0A1I9SES6_9CAUD</name>
<keyword evidence="3" id="KW-1185">Reference proteome</keyword>
<dbReference type="EMBL" id="KX237516">
    <property type="protein sequence ID" value="AOZ65353.1"/>
    <property type="molecule type" value="Genomic_DNA"/>
</dbReference>
<protein>
    <submittedName>
        <fullName evidence="2">Uncharacterized protein</fullName>
    </submittedName>
</protein>
<dbReference type="Proteomes" id="UP000222016">
    <property type="component" value="Genome"/>
</dbReference>